<comment type="catalytic activity">
    <reaction evidence="9 11">
        <text>L-threonyl-[protein] + ATP = O-phospho-L-threonyl-[protein] + ADP + H(+)</text>
        <dbReference type="Rhea" id="RHEA:46608"/>
        <dbReference type="Rhea" id="RHEA-COMP:11060"/>
        <dbReference type="Rhea" id="RHEA-COMP:11605"/>
        <dbReference type="ChEBI" id="CHEBI:15378"/>
        <dbReference type="ChEBI" id="CHEBI:30013"/>
        <dbReference type="ChEBI" id="CHEBI:30616"/>
        <dbReference type="ChEBI" id="CHEBI:61977"/>
        <dbReference type="ChEBI" id="CHEBI:456216"/>
        <dbReference type="EC" id="2.7.11.1"/>
    </reaction>
</comment>
<dbReference type="Gene3D" id="1.25.40.10">
    <property type="entry name" value="Tetratricopeptide repeat domain"/>
    <property type="match status" value="1"/>
</dbReference>
<dbReference type="GO" id="GO:0031932">
    <property type="term" value="C:TORC2 complex"/>
    <property type="evidence" value="ECO:0007669"/>
    <property type="project" value="TreeGrafter"/>
</dbReference>
<keyword evidence="7 11" id="KW-0067">ATP-binding</keyword>
<dbReference type="FunFam" id="1.25.10.10:FF:000371">
    <property type="entry name" value="Serine/threonine-protein kinase TOR"/>
    <property type="match status" value="1"/>
</dbReference>
<dbReference type="PROSITE" id="PS51190">
    <property type="entry name" value="FATC"/>
    <property type="match status" value="1"/>
</dbReference>
<dbReference type="SMART" id="SM01346">
    <property type="entry name" value="DUF3385"/>
    <property type="match status" value="1"/>
</dbReference>
<keyword evidence="17" id="KW-1185">Reference proteome</keyword>
<comment type="similarity">
    <text evidence="1 11">Belongs to the PI3/PI4-kinase family.</text>
</comment>
<keyword evidence="2 11" id="KW-0723">Serine/threonine-protein kinase</keyword>
<dbReference type="Pfam" id="PF11865">
    <property type="entry name" value="mTOR_dom"/>
    <property type="match status" value="1"/>
</dbReference>
<feature type="domain" description="FAT" evidence="14">
    <location>
        <begin position="1242"/>
        <end position="1787"/>
    </location>
</feature>
<dbReference type="GO" id="GO:0106310">
    <property type="term" value="F:protein serine kinase activity"/>
    <property type="evidence" value="ECO:0007669"/>
    <property type="project" value="RHEA"/>
</dbReference>
<evidence type="ECO:0000256" key="6">
    <source>
        <dbReference type="ARBA" id="ARBA00022777"/>
    </source>
</evidence>
<dbReference type="GO" id="GO:0004674">
    <property type="term" value="F:protein serine/threonine kinase activity"/>
    <property type="evidence" value="ECO:0007669"/>
    <property type="project" value="UniProtKB-KW"/>
</dbReference>
<dbReference type="GO" id="GO:0005524">
    <property type="term" value="F:ATP binding"/>
    <property type="evidence" value="ECO:0007669"/>
    <property type="project" value="UniProtKB-KW"/>
</dbReference>
<dbReference type="InterPro" id="IPR011989">
    <property type="entry name" value="ARM-like"/>
</dbReference>
<evidence type="ECO:0000256" key="2">
    <source>
        <dbReference type="ARBA" id="ARBA00022527"/>
    </source>
</evidence>
<gene>
    <name evidence="16" type="ORF">EXIGLDRAFT_635795</name>
</gene>
<evidence type="ECO:0000256" key="9">
    <source>
        <dbReference type="ARBA" id="ARBA00047899"/>
    </source>
</evidence>
<dbReference type="InterPro" id="IPR000403">
    <property type="entry name" value="PI3/4_kinase_cat_dom"/>
</dbReference>
<dbReference type="InterPro" id="IPR050517">
    <property type="entry name" value="DDR_Repair_Kinase"/>
</dbReference>
<sequence length="2345" mass="264987">MASEPPAKIWDDLRSKSQETRASAARELQYYVATVMPELSAEAAWKLWDEHISRNLFELIKDKQAPDALGALLAIDVLSDYLEGEEFVELGRILFRFLNYLLLLFPNTDNSLMIAASRTVGKVLKSGGSSFGESFIDKEVPRAVELLAAPEKDPGRYGGVLLLRELARTCPTHVYKHVPDILGKLYPSFKDSRSYVREGAADLLGTCLEILNQRERQYRGPLVVQVLGDAQTGLKSVSSTEAVHGALLEYRALFLHAGNFMREHYSKSCDAIFQFRSHKEVLVRRSVVMLIPTLAAYDTAAFCENFLHTSMIYLLGQLSKPAERAFAFVAIGHIAKPVRSEIKSFLEPIMKNVKEGLLQAHGAGKKGGQSEEPLFQCIGMLATSVGPNLTRYLHDQLDLIFACQLSEPLHQALVAIARHIEPLLRTVQDRLLDMLSLILAGQSYRPVGAPPTPARQDPSATASGTAPRDAQQIKLALDILGSFDFSGHVLNEFVRVAALPYLDDDNSELRHSAALTCCKLFVKEPIWEQTSMNAVETINEVLDKLLQVGVADPDPNIRLTVLQNLDKKFDRHLAQAEHVRAIFVAVNDEVFNNRVAAIQLVGRLAAHNPAHIMPSLRKALSQLMTELQYSPLQRGKEESARLLTTITSATQPLIRSYALSMLRVLLPKASDPNPAVAANAIMCLGELATVGGEDYLPHVPELMRIMIACLKDSGDYEKRNAALHSLGQVCASTSYVVDPWVDYPDLLPALIKILGQEQDQDVRREVVKVMGILGAIDPYRRKGVKVEESPLESNAVRANAVQASVPLGGSANEEYYQSVVIGSLLRVLQDPSLSTSSYAAIDALMSIFKTQGMKGAVYLDKVLPAFLSVIRSSTSRFQETYLQQLAILVGIVKQHIRNHLSELFWLVDELWTNASLHVAIVGLVEALGKALDTEFRPFLPTVLPTILKVFDGDLSDKRQQAQIQALRAFISFGNNIEEYLHLVIPAFVKACEGPGASTALRKQAVQTIDSLSRRLNFSDHVSRIVHPLIRTLAINNPELRAAIMDTLCALVFQLGSEFTIFVPMINKCLYRNRIQHAKFDGLIQKLNNGERLPQEFGQIDLNDSQGPDLSETVTLPRNVVNQQHLKQAWDTSAVSTRDDWLEWYRRVSIEFLKESPSHALRACTNLLDPGMSGGKELARELFTISFLSCWTELYDNYQIDLVSAIEAALVHPNIPPEVVLAFLSLAEFMEHQDRALFTDSKMLGELSFTFQAYAKALHYKELEFFTDNSHAVLEDLLNINQRLQQHDAAFGVLKVAKMTDGHFDLARHEEWYERLGRWQEALEGYERMADTDPDALDVAMGRIRCLHALGEWDQLARIVDDNWERSSHEDRKRIAPMAAAAAWALNDWDAMDDYMAAMSNDSPDRFFYRAILAVHRNHFAKAMTQIERARDLLENEFTPLIGEDYGRSYKAMVRAQTLSELEEIIVYKQCSDQPERQETIKKTWMKRLQGCQPEVEIWQRVLQVRALVLNPIDDNAMWVKFANLCRKNNRVYLAEKTFASITPDPAVDSRGPHNVVYARMKSMWANGEKEDALVSLLSFSNELEYYLSHPEASHDGRPWSARAREYSNLLARCHLKQGQWQMASNPAWVEDSSGVLTAFEFATRYDPTWYKAWHTWALANVEVINHIESHDTRQDESVPEAIATRAVAAVEGLLRSISLGKQNSLQDTLRLLTLWFKFGNHDDVSHAVGNGFSMVSVDTWLDVIPQIIARIQTPSANIGRNITFLLNDIGKQHPQALVYPLTVASKSPSASRKDAALKIMDRMREHNPMLVEQALVVSQELIRVAILWHELWHEGLEEASRLYFTEKNPDAMIATLEPLHELMEKGPTTTREISFVHTFGRDLLDARRACQRYRMYGEARELDRAWDIYYMVFRKVEKQLPLLTTLDLQYVSPALLQARNLVLAVPGTYESGKEELRIQSFSSKLAVISSKKRPRRLTVKGSDGNEYEFGLKGHEDLRQDERVMQFFGLVNNLLSNDADSYTRQLHIQRCPIIPLAPNAGLIGWVRDTDTFHILVRDYREARKLLLNLEMRLMLQMAPDYEDLTLLQKVEVFQHAMDETTGQDLYRLLWLKSVNSEAWLTRRTTFTRSLAVTSMLGYVIGLGDRHPSNILMHRGTGKIVHIDYGDCFEVTMMRDKYPEKVPFRLTRMLVNAMEVTGIHGSFKNTCEITVRVLRDNRESLLAVLEAFVYDPLISWRLVQTDTDTAETRDDADVGEDQDAYDDGPMRRQRADENDIFNDTAGRAGAKHEVRNERALFVYNRVQNKLTGRDFKPNVVLSIPTQVDKLIHQATSIENLCQHFPGWCAYW</sequence>
<dbReference type="GO" id="GO:0080090">
    <property type="term" value="P:regulation of primary metabolic process"/>
    <property type="evidence" value="ECO:0007669"/>
    <property type="project" value="UniProtKB-ARBA"/>
</dbReference>
<dbReference type="FunCoup" id="A0A165QZQ0">
    <property type="interactions" value="653"/>
</dbReference>
<name>A0A165QZQ0_EXIGL</name>
<dbReference type="InterPro" id="IPR003152">
    <property type="entry name" value="FATC_dom"/>
</dbReference>
<accession>A0A165QZQ0</accession>
<dbReference type="PANTHER" id="PTHR11139:SF9">
    <property type="entry name" value="SERINE_THREONINE-PROTEIN KINASE MTOR"/>
    <property type="match status" value="1"/>
</dbReference>
<evidence type="ECO:0000259" key="14">
    <source>
        <dbReference type="PROSITE" id="PS51189"/>
    </source>
</evidence>
<dbReference type="InterPro" id="IPR014009">
    <property type="entry name" value="PIK_FAT"/>
</dbReference>
<keyword evidence="3 11" id="KW-0808">Transferase</keyword>
<dbReference type="InterPro" id="IPR003151">
    <property type="entry name" value="PIK-rel_kinase_FAT"/>
</dbReference>
<dbReference type="Pfam" id="PF02260">
    <property type="entry name" value="FATC"/>
    <property type="match status" value="1"/>
</dbReference>
<dbReference type="EC" id="2.7.11.1" evidence="11"/>
<dbReference type="InterPro" id="IPR024585">
    <property type="entry name" value="mTOR_dom"/>
</dbReference>
<dbReference type="Pfam" id="PF08771">
    <property type="entry name" value="FRB_dom"/>
    <property type="match status" value="1"/>
</dbReference>
<keyword evidence="8" id="KW-0131">Cell cycle</keyword>
<dbReference type="Gene3D" id="1.25.10.10">
    <property type="entry name" value="Leucine-rich Repeat Variant"/>
    <property type="match status" value="3"/>
</dbReference>
<dbReference type="GO" id="GO:0044877">
    <property type="term" value="F:protein-containing complex binding"/>
    <property type="evidence" value="ECO:0007669"/>
    <property type="project" value="InterPro"/>
</dbReference>
<dbReference type="InterPro" id="IPR009076">
    <property type="entry name" value="FRB_dom"/>
</dbReference>
<feature type="region of interest" description="Disordered" evidence="12">
    <location>
        <begin position="2244"/>
        <end position="2264"/>
    </location>
</feature>
<dbReference type="InterPro" id="IPR018936">
    <property type="entry name" value="PI3/4_kinase_CS"/>
</dbReference>
<feature type="domain" description="FATC" evidence="15">
    <location>
        <begin position="2313"/>
        <end position="2345"/>
    </location>
</feature>
<dbReference type="GO" id="GO:0005886">
    <property type="term" value="C:plasma membrane"/>
    <property type="evidence" value="ECO:0007669"/>
    <property type="project" value="UniProtKB-ARBA"/>
</dbReference>
<dbReference type="GO" id="GO:0038202">
    <property type="term" value="P:TORC1 signaling"/>
    <property type="evidence" value="ECO:0007669"/>
    <property type="project" value="TreeGrafter"/>
</dbReference>
<dbReference type="Gene3D" id="1.10.1070.11">
    <property type="entry name" value="Phosphatidylinositol 3-/4-kinase, catalytic domain"/>
    <property type="match status" value="1"/>
</dbReference>
<keyword evidence="5 11" id="KW-0547">Nucleotide-binding</keyword>
<dbReference type="PROSITE" id="PS00915">
    <property type="entry name" value="PI3_4_KINASE_1"/>
    <property type="match status" value="1"/>
</dbReference>
<feature type="region of interest" description="Disordered" evidence="12">
    <location>
        <begin position="448"/>
        <end position="467"/>
    </location>
</feature>
<dbReference type="SUPFAM" id="SSF56112">
    <property type="entry name" value="Protein kinase-like (PK-like)"/>
    <property type="match status" value="1"/>
</dbReference>
<dbReference type="InterPro" id="IPR016024">
    <property type="entry name" value="ARM-type_fold"/>
</dbReference>
<evidence type="ECO:0000256" key="3">
    <source>
        <dbReference type="ARBA" id="ARBA00022679"/>
    </source>
</evidence>
<proteinExistence type="inferred from homology"/>
<dbReference type="PROSITE" id="PS00916">
    <property type="entry name" value="PI3_4_KINASE_2"/>
    <property type="match status" value="1"/>
</dbReference>
<dbReference type="SUPFAM" id="SSF47212">
    <property type="entry name" value="FKBP12-rapamycin-binding domain of FKBP-rapamycin-associated protein (FRAP)"/>
    <property type="match status" value="1"/>
</dbReference>
<evidence type="ECO:0000256" key="11">
    <source>
        <dbReference type="RuleBase" id="RU364109"/>
    </source>
</evidence>
<evidence type="ECO:0000256" key="5">
    <source>
        <dbReference type="ARBA" id="ARBA00022741"/>
    </source>
</evidence>
<dbReference type="GO" id="GO:0016242">
    <property type="term" value="P:negative regulation of macroautophagy"/>
    <property type="evidence" value="ECO:0007669"/>
    <property type="project" value="TreeGrafter"/>
</dbReference>
<dbReference type="Pfam" id="PF02259">
    <property type="entry name" value="FAT"/>
    <property type="match status" value="1"/>
</dbReference>
<dbReference type="FunFam" id="1.10.1070.11:FF:000029">
    <property type="entry name" value="Serine/threonine-protein kinase TOR"/>
    <property type="match status" value="1"/>
</dbReference>
<reference evidence="16 17" key="1">
    <citation type="journal article" date="2016" name="Mol. Biol. Evol.">
        <title>Comparative Genomics of Early-Diverging Mushroom-Forming Fungi Provides Insights into the Origins of Lignocellulose Decay Capabilities.</title>
        <authorList>
            <person name="Nagy L.G."/>
            <person name="Riley R."/>
            <person name="Tritt A."/>
            <person name="Adam C."/>
            <person name="Daum C."/>
            <person name="Floudas D."/>
            <person name="Sun H."/>
            <person name="Yadav J.S."/>
            <person name="Pangilinan J."/>
            <person name="Larsson K.H."/>
            <person name="Matsuura K."/>
            <person name="Barry K."/>
            <person name="Labutti K."/>
            <person name="Kuo R."/>
            <person name="Ohm R.A."/>
            <person name="Bhattacharya S.S."/>
            <person name="Shirouzu T."/>
            <person name="Yoshinaga Y."/>
            <person name="Martin F.M."/>
            <person name="Grigoriev I.V."/>
            <person name="Hibbett D.S."/>
        </authorList>
    </citation>
    <scope>NUCLEOTIDE SEQUENCE [LARGE SCALE GENOMIC DNA]</scope>
    <source>
        <strain evidence="16 17">HHB12029</strain>
    </source>
</reference>
<organism evidence="16 17">
    <name type="scientific">Exidia glandulosa HHB12029</name>
    <dbReference type="NCBI Taxonomy" id="1314781"/>
    <lineage>
        <taxon>Eukaryota</taxon>
        <taxon>Fungi</taxon>
        <taxon>Dikarya</taxon>
        <taxon>Basidiomycota</taxon>
        <taxon>Agaricomycotina</taxon>
        <taxon>Agaricomycetes</taxon>
        <taxon>Auriculariales</taxon>
        <taxon>Exidiaceae</taxon>
        <taxon>Exidia</taxon>
    </lineage>
</organism>
<dbReference type="InterPro" id="IPR036940">
    <property type="entry name" value="PI3/4_kinase_cat_sf"/>
</dbReference>
<dbReference type="Proteomes" id="UP000077266">
    <property type="component" value="Unassembled WGS sequence"/>
</dbReference>
<evidence type="ECO:0000256" key="7">
    <source>
        <dbReference type="ARBA" id="ARBA00022840"/>
    </source>
</evidence>
<protein>
    <recommendedName>
        <fullName evidence="11">Serine/threonine-protein kinase TOR</fullName>
        <ecNumber evidence="11">2.7.11.1</ecNumber>
    </recommendedName>
</protein>
<dbReference type="GO" id="GO:0005634">
    <property type="term" value="C:nucleus"/>
    <property type="evidence" value="ECO:0007669"/>
    <property type="project" value="TreeGrafter"/>
</dbReference>
<feature type="domain" description="PI3K/PI4K catalytic" evidence="13">
    <location>
        <begin position="1961"/>
        <end position="2275"/>
    </location>
</feature>
<dbReference type="InterPro" id="IPR011990">
    <property type="entry name" value="TPR-like_helical_dom_sf"/>
</dbReference>
<comment type="catalytic activity">
    <reaction evidence="10">
        <text>L-seryl-[protein] + ATP = O-phospho-L-seryl-[protein] + ADP + H(+)</text>
        <dbReference type="Rhea" id="RHEA:17989"/>
        <dbReference type="Rhea" id="RHEA-COMP:9863"/>
        <dbReference type="Rhea" id="RHEA-COMP:11604"/>
        <dbReference type="ChEBI" id="CHEBI:15378"/>
        <dbReference type="ChEBI" id="CHEBI:29999"/>
        <dbReference type="ChEBI" id="CHEBI:30616"/>
        <dbReference type="ChEBI" id="CHEBI:83421"/>
        <dbReference type="ChEBI" id="CHEBI:456216"/>
        <dbReference type="EC" id="2.7.11.1"/>
    </reaction>
</comment>
<dbReference type="InParanoid" id="A0A165QZQ0"/>
<evidence type="ECO:0000259" key="13">
    <source>
        <dbReference type="PROSITE" id="PS50290"/>
    </source>
</evidence>
<keyword evidence="6 11" id="KW-0418">Kinase</keyword>
<dbReference type="Pfam" id="PF00454">
    <property type="entry name" value="PI3_PI4_kinase"/>
    <property type="match status" value="1"/>
</dbReference>
<dbReference type="CDD" id="cd05169">
    <property type="entry name" value="PIKKc_TOR"/>
    <property type="match status" value="1"/>
</dbReference>
<dbReference type="FunFam" id="1.20.120.150:FF:000001">
    <property type="entry name" value="Serine/threonine-protein kinase TOR"/>
    <property type="match status" value="1"/>
</dbReference>
<dbReference type="Gene3D" id="1.20.120.150">
    <property type="entry name" value="FKBP12-rapamycin binding domain"/>
    <property type="match status" value="1"/>
</dbReference>
<dbReference type="GO" id="GO:0031931">
    <property type="term" value="C:TORC1 complex"/>
    <property type="evidence" value="ECO:0007669"/>
    <property type="project" value="TreeGrafter"/>
</dbReference>
<evidence type="ECO:0000313" key="16">
    <source>
        <dbReference type="EMBL" id="KZW04288.1"/>
    </source>
</evidence>
<evidence type="ECO:0000256" key="12">
    <source>
        <dbReference type="SAM" id="MobiDB-lite"/>
    </source>
</evidence>
<dbReference type="PANTHER" id="PTHR11139">
    <property type="entry name" value="ATAXIA TELANGIECTASIA MUTATED ATM -RELATED"/>
    <property type="match status" value="1"/>
</dbReference>
<evidence type="ECO:0000256" key="10">
    <source>
        <dbReference type="ARBA" id="ARBA00048679"/>
    </source>
</evidence>
<dbReference type="SUPFAM" id="SSF48371">
    <property type="entry name" value="ARM repeat"/>
    <property type="match status" value="2"/>
</dbReference>
<dbReference type="PROSITE" id="PS50290">
    <property type="entry name" value="PI3_4_KINASE_3"/>
    <property type="match status" value="1"/>
</dbReference>
<dbReference type="InterPro" id="IPR026683">
    <property type="entry name" value="TOR_cat"/>
</dbReference>
<dbReference type="SMART" id="SM01343">
    <property type="entry name" value="FATC"/>
    <property type="match status" value="1"/>
</dbReference>
<keyword evidence="4" id="KW-0677">Repeat</keyword>
<evidence type="ECO:0000256" key="4">
    <source>
        <dbReference type="ARBA" id="ARBA00022737"/>
    </source>
</evidence>
<dbReference type="FunFam" id="3.30.1010.10:FF:000006">
    <property type="entry name" value="Serine/threonine-protein kinase TOR"/>
    <property type="match status" value="1"/>
</dbReference>
<dbReference type="OrthoDB" id="381190at2759"/>
<dbReference type="InterPro" id="IPR057564">
    <property type="entry name" value="HEAT_ATR"/>
</dbReference>
<dbReference type="InterPro" id="IPR036738">
    <property type="entry name" value="FRB_sf"/>
</dbReference>
<dbReference type="STRING" id="1314781.A0A165QZQ0"/>
<evidence type="ECO:0000313" key="17">
    <source>
        <dbReference type="Proteomes" id="UP000077266"/>
    </source>
</evidence>
<dbReference type="PROSITE" id="PS51189">
    <property type="entry name" value="FAT"/>
    <property type="match status" value="1"/>
</dbReference>
<dbReference type="SMART" id="SM00146">
    <property type="entry name" value="PI3Kc"/>
    <property type="match status" value="1"/>
</dbReference>
<dbReference type="EMBL" id="KV425882">
    <property type="protein sequence ID" value="KZW04288.1"/>
    <property type="molecule type" value="Genomic_DNA"/>
</dbReference>
<evidence type="ECO:0000256" key="1">
    <source>
        <dbReference type="ARBA" id="ARBA00011031"/>
    </source>
</evidence>
<dbReference type="SMART" id="SM01345">
    <property type="entry name" value="Rapamycin_bind"/>
    <property type="match status" value="1"/>
</dbReference>
<evidence type="ECO:0000256" key="8">
    <source>
        <dbReference type="ARBA" id="ARBA00023306"/>
    </source>
</evidence>
<feature type="compositionally biased region" description="Acidic residues" evidence="12">
    <location>
        <begin position="2251"/>
        <end position="2260"/>
    </location>
</feature>
<dbReference type="InterPro" id="IPR011009">
    <property type="entry name" value="Kinase-like_dom_sf"/>
</dbReference>
<dbReference type="Gene3D" id="3.30.1010.10">
    <property type="entry name" value="Phosphatidylinositol 3-kinase Catalytic Subunit, Chain A, domain 4"/>
    <property type="match status" value="1"/>
</dbReference>
<dbReference type="GO" id="GO:0005737">
    <property type="term" value="C:cytoplasm"/>
    <property type="evidence" value="ECO:0007669"/>
    <property type="project" value="TreeGrafter"/>
</dbReference>
<evidence type="ECO:0000259" key="15">
    <source>
        <dbReference type="PROSITE" id="PS51190"/>
    </source>
</evidence>
<dbReference type="Pfam" id="PF23593">
    <property type="entry name" value="HEAT_ATR"/>
    <property type="match status" value="1"/>
</dbReference>
<dbReference type="Pfam" id="PF13513">
    <property type="entry name" value="HEAT_EZ"/>
    <property type="match status" value="1"/>
</dbReference>